<gene>
    <name evidence="2" type="ORF">NTEN_LOCUS9171</name>
</gene>
<feature type="domain" description="Lon protease AAA+ ATPase lid" evidence="1">
    <location>
        <begin position="80"/>
        <end position="130"/>
    </location>
</feature>
<evidence type="ECO:0000313" key="3">
    <source>
        <dbReference type="Proteomes" id="UP000479000"/>
    </source>
</evidence>
<dbReference type="GO" id="GO:0005524">
    <property type="term" value="F:ATP binding"/>
    <property type="evidence" value="ECO:0007669"/>
    <property type="project" value="InterPro"/>
</dbReference>
<dbReference type="GO" id="GO:0004176">
    <property type="term" value="F:ATP-dependent peptidase activity"/>
    <property type="evidence" value="ECO:0007669"/>
    <property type="project" value="InterPro"/>
</dbReference>
<protein>
    <recommendedName>
        <fullName evidence="1">Lon protease AAA+ ATPase lid domain-containing protein</fullName>
    </recommendedName>
</protein>
<dbReference type="SUPFAM" id="SSF52540">
    <property type="entry name" value="P-loop containing nucleoside triphosphate hydrolases"/>
    <property type="match status" value="1"/>
</dbReference>
<dbReference type="InterPro" id="IPR054594">
    <property type="entry name" value="Lon_lid"/>
</dbReference>
<dbReference type="Gene3D" id="1.10.8.60">
    <property type="match status" value="1"/>
</dbReference>
<dbReference type="InterPro" id="IPR027065">
    <property type="entry name" value="Lon_Prtase"/>
</dbReference>
<proteinExistence type="predicted"/>
<dbReference type="GO" id="GO:0030163">
    <property type="term" value="P:protein catabolic process"/>
    <property type="evidence" value="ECO:0007669"/>
    <property type="project" value="InterPro"/>
</dbReference>
<dbReference type="GO" id="GO:0004252">
    <property type="term" value="F:serine-type endopeptidase activity"/>
    <property type="evidence" value="ECO:0007669"/>
    <property type="project" value="InterPro"/>
</dbReference>
<keyword evidence="3" id="KW-1185">Reference proteome</keyword>
<sequence>MSQLGIAKRLGDPEFSPDRIAEEFEFTYEEKLEILEALSFSVRLTKMISIMEKILQEHNMNLQEEKYHIAKDFIIPKLLKDHGLEAESVMIPEETLRFVVSAYSREAGVRTLERKIAALLRDAALKIAAMTADGSAPLDLLIDIETVKAVLGDALEIIPVDHMAEVIDFAFNGAINEIASLVSKL</sequence>
<dbReference type="Pfam" id="PF22667">
    <property type="entry name" value="Lon_lid"/>
    <property type="match status" value="1"/>
</dbReference>
<accession>A0A6H5GIH2</accession>
<evidence type="ECO:0000259" key="1">
    <source>
        <dbReference type="Pfam" id="PF22667"/>
    </source>
</evidence>
<name>A0A6H5GIH2_9HEMI</name>
<organism evidence="2 3">
    <name type="scientific">Nesidiocoris tenuis</name>
    <dbReference type="NCBI Taxonomy" id="355587"/>
    <lineage>
        <taxon>Eukaryota</taxon>
        <taxon>Metazoa</taxon>
        <taxon>Ecdysozoa</taxon>
        <taxon>Arthropoda</taxon>
        <taxon>Hexapoda</taxon>
        <taxon>Insecta</taxon>
        <taxon>Pterygota</taxon>
        <taxon>Neoptera</taxon>
        <taxon>Paraneoptera</taxon>
        <taxon>Hemiptera</taxon>
        <taxon>Heteroptera</taxon>
        <taxon>Panheteroptera</taxon>
        <taxon>Cimicomorpha</taxon>
        <taxon>Miridae</taxon>
        <taxon>Dicyphina</taxon>
        <taxon>Nesidiocoris</taxon>
    </lineage>
</organism>
<evidence type="ECO:0000313" key="2">
    <source>
        <dbReference type="EMBL" id="CAB0003661.1"/>
    </source>
</evidence>
<dbReference type="InterPro" id="IPR027417">
    <property type="entry name" value="P-loop_NTPase"/>
</dbReference>
<dbReference type="OrthoDB" id="2411602at2759"/>
<dbReference type="AlphaFoldDB" id="A0A6H5GIH2"/>
<dbReference type="EMBL" id="CADCXU010013542">
    <property type="protein sequence ID" value="CAB0003661.1"/>
    <property type="molecule type" value="Genomic_DNA"/>
</dbReference>
<reference evidence="2 3" key="1">
    <citation type="submission" date="2020-02" db="EMBL/GenBank/DDBJ databases">
        <authorList>
            <person name="Ferguson B K."/>
        </authorList>
    </citation>
    <scope>NUCLEOTIDE SEQUENCE [LARGE SCALE GENOMIC DNA]</scope>
</reference>
<dbReference type="PANTHER" id="PTHR10046">
    <property type="entry name" value="ATP DEPENDENT LON PROTEASE FAMILY MEMBER"/>
    <property type="match status" value="1"/>
</dbReference>
<dbReference type="Proteomes" id="UP000479000">
    <property type="component" value="Unassembled WGS sequence"/>
</dbReference>